<evidence type="ECO:0000313" key="3">
    <source>
        <dbReference type="Proteomes" id="UP000789572"/>
    </source>
</evidence>
<dbReference type="AlphaFoldDB" id="A0A9N9A9H7"/>
<reference evidence="2" key="1">
    <citation type="submission" date="2021-06" db="EMBL/GenBank/DDBJ databases">
        <authorList>
            <person name="Kallberg Y."/>
            <person name="Tangrot J."/>
            <person name="Rosling A."/>
        </authorList>
    </citation>
    <scope>NUCLEOTIDE SEQUENCE</scope>
    <source>
        <strain evidence="2">IA702</strain>
    </source>
</reference>
<dbReference type="EMBL" id="CAJVPJ010000401">
    <property type="protein sequence ID" value="CAG8520949.1"/>
    <property type="molecule type" value="Genomic_DNA"/>
</dbReference>
<dbReference type="OrthoDB" id="2372098at2759"/>
<feature type="compositionally biased region" description="Polar residues" evidence="1">
    <location>
        <begin position="132"/>
        <end position="144"/>
    </location>
</feature>
<evidence type="ECO:0000256" key="1">
    <source>
        <dbReference type="SAM" id="MobiDB-lite"/>
    </source>
</evidence>
<organism evidence="2 3">
    <name type="scientific">Paraglomus occultum</name>
    <dbReference type="NCBI Taxonomy" id="144539"/>
    <lineage>
        <taxon>Eukaryota</taxon>
        <taxon>Fungi</taxon>
        <taxon>Fungi incertae sedis</taxon>
        <taxon>Mucoromycota</taxon>
        <taxon>Glomeromycotina</taxon>
        <taxon>Glomeromycetes</taxon>
        <taxon>Paraglomerales</taxon>
        <taxon>Paraglomeraceae</taxon>
        <taxon>Paraglomus</taxon>
    </lineage>
</organism>
<keyword evidence="3" id="KW-1185">Reference proteome</keyword>
<accession>A0A9N9A9H7</accession>
<protein>
    <submittedName>
        <fullName evidence="2">2371_t:CDS:1</fullName>
    </submittedName>
</protein>
<gene>
    <name evidence="2" type="ORF">POCULU_LOCUS3568</name>
</gene>
<dbReference type="Proteomes" id="UP000789572">
    <property type="component" value="Unassembled WGS sequence"/>
</dbReference>
<name>A0A9N9A9H7_9GLOM</name>
<comment type="caution">
    <text evidence="2">The sequence shown here is derived from an EMBL/GenBank/DDBJ whole genome shotgun (WGS) entry which is preliminary data.</text>
</comment>
<feature type="compositionally biased region" description="Low complexity" evidence="1">
    <location>
        <begin position="153"/>
        <end position="164"/>
    </location>
</feature>
<proteinExistence type="predicted"/>
<feature type="region of interest" description="Disordered" evidence="1">
    <location>
        <begin position="132"/>
        <end position="166"/>
    </location>
</feature>
<sequence length="303" mass="34360">MSPIMDFSHIYNVSLHKLHSFQVTRRDTTDGLRKLVLINSFLYNKFVAPEEYEPLEWSDEDVKRDELNYLEACLDDLNQEEDEDGYVCISRSEDTVSSSSARTTAADETTTISTVAEDIIRPTIFVESTLEPTSRPFSSNTYSRLPSPPSIPSSPADSTIDSSPKYTVSTDHNHRIIPESSPTGPPNLSAYRPFFDSAIQHALPKLNLTVGAPRFYQKFCLDRDYLAGISVDMVDGAITSDPVMDFVIAETRRYDAVKRSKDDLDIITKEKWIVQRLVNEIESGRIWFIDGYESGRRQKMACF</sequence>
<evidence type="ECO:0000313" key="2">
    <source>
        <dbReference type="EMBL" id="CAG8520949.1"/>
    </source>
</evidence>